<proteinExistence type="predicted"/>
<evidence type="ECO:0008006" key="3">
    <source>
        <dbReference type="Google" id="ProtNLM"/>
    </source>
</evidence>
<name>A0A2K5ARV1_9ARCH</name>
<dbReference type="AlphaFoldDB" id="A0A2K5ARV1"/>
<dbReference type="RefSeq" id="WP_103286977.1">
    <property type="nucleotide sequence ID" value="NZ_LT981265.1"/>
</dbReference>
<evidence type="ECO:0000313" key="2">
    <source>
        <dbReference type="Proteomes" id="UP000236248"/>
    </source>
</evidence>
<organism evidence="1 2">
    <name type="scientific">Candidatus Nitrosocaldus cavascurensis</name>
    <dbReference type="NCBI Taxonomy" id="2058097"/>
    <lineage>
        <taxon>Archaea</taxon>
        <taxon>Nitrososphaerota</taxon>
        <taxon>Nitrososphaeria</taxon>
        <taxon>Candidatus Nitrosocaldales</taxon>
        <taxon>Candidatus Nitrosocaldaceae</taxon>
        <taxon>Candidatus Nitrosocaldus</taxon>
    </lineage>
</organism>
<dbReference type="GeneID" id="41595193"/>
<reference evidence="2" key="1">
    <citation type="submission" date="2018-01" db="EMBL/GenBank/DDBJ databases">
        <authorList>
            <person name="Kerou L M."/>
        </authorList>
    </citation>
    <scope>NUCLEOTIDE SEQUENCE [LARGE SCALE GENOMIC DNA]</scope>
    <source>
        <strain evidence="2">SCU2</strain>
    </source>
</reference>
<dbReference type="InterPro" id="IPR013783">
    <property type="entry name" value="Ig-like_fold"/>
</dbReference>
<accession>A0A2K5ARV1</accession>
<dbReference type="Proteomes" id="UP000236248">
    <property type="component" value="Chromosome NCAV"/>
</dbReference>
<sequence length="515" mass="53967">MMHNWNGRERSVLLAALLVTGMVTTAGMTFADNVVNNIDTTIDPDLETVTTTVGTPVSVGFYIRPTTGSGDAPGCNATGSNPAYLTISPPAGVSVSPTTLTFVGCDSPDTPVIEGLQTATFTASSAGTYNFTTGNFSMSGGKPGSQWNFANAQFTLIVTATDTTPPEITPNISGTLGNNGWYTSNVTVSWNVSDPESGIASTSGCDPTTINYDTTGVTLTCTATNGAGLSSSKSVTIKRDATAPTVTATPDRGPDHNGWYNHPLTITFTGEDATSGIAACDSPVTYSGPDGEDITVTGSCTDNAGNVGFGSYTFDYDATPPTVSIGGISDGQQFDFGDPLPEVTCNATDNLSGVESCTISPSPLPTSVGTHTITATAKDNAGNTKSTSITYTIKAWTIVGFKPPVDNPPLVNVVKNGSTVPLKFEVFKTISGEELTDPSIVKQLKAQKIDCSTLDGSPTDEIELTATGGTSLRYDWTEGQFIYNWKTPTQKDTCWKVTIEFQDGYSSIRAYFRLK</sequence>
<dbReference type="Gene3D" id="2.60.40.10">
    <property type="entry name" value="Immunoglobulins"/>
    <property type="match status" value="1"/>
</dbReference>
<evidence type="ECO:0000313" key="1">
    <source>
        <dbReference type="EMBL" id="SPC34355.1"/>
    </source>
</evidence>
<dbReference type="EMBL" id="LT981265">
    <property type="protein sequence ID" value="SPC34355.1"/>
    <property type="molecule type" value="Genomic_DNA"/>
</dbReference>
<gene>
    <name evidence="1" type="ORF">NCAV_1188</name>
</gene>
<dbReference type="KEGG" id="ncv:NCAV_1188"/>
<keyword evidence="2" id="KW-1185">Reference proteome</keyword>
<protein>
    <recommendedName>
        <fullName evidence="3">HYR domain-containing protein</fullName>
    </recommendedName>
</protein>
<dbReference type="NCBIfam" id="NF038114">
    <property type="entry name" value="rightmost"/>
    <property type="match status" value="1"/>
</dbReference>